<organism evidence="2 3">
    <name type="scientific">Actinoplanes palleronii</name>
    <dbReference type="NCBI Taxonomy" id="113570"/>
    <lineage>
        <taxon>Bacteria</taxon>
        <taxon>Bacillati</taxon>
        <taxon>Actinomycetota</taxon>
        <taxon>Actinomycetes</taxon>
        <taxon>Micromonosporales</taxon>
        <taxon>Micromonosporaceae</taxon>
        <taxon>Actinoplanes</taxon>
    </lineage>
</organism>
<gene>
    <name evidence="2" type="ORF">Apa02nite_018310</name>
</gene>
<proteinExistence type="predicted"/>
<evidence type="ECO:0000256" key="1">
    <source>
        <dbReference type="SAM" id="Phobius"/>
    </source>
</evidence>
<keyword evidence="1" id="KW-0812">Transmembrane</keyword>
<protein>
    <submittedName>
        <fullName evidence="2">Uncharacterized protein</fullName>
    </submittedName>
</protein>
<feature type="transmembrane region" description="Helical" evidence="1">
    <location>
        <begin position="21"/>
        <end position="42"/>
    </location>
</feature>
<evidence type="ECO:0000313" key="2">
    <source>
        <dbReference type="EMBL" id="GIE65723.1"/>
    </source>
</evidence>
<dbReference type="Proteomes" id="UP000624709">
    <property type="component" value="Unassembled WGS sequence"/>
</dbReference>
<dbReference type="EMBL" id="BOMS01000024">
    <property type="protein sequence ID" value="GIE65723.1"/>
    <property type="molecule type" value="Genomic_DNA"/>
</dbReference>
<name>A0ABQ4B4X6_9ACTN</name>
<accession>A0ABQ4B4X6</accession>
<dbReference type="RefSeq" id="WP_157441349.1">
    <property type="nucleotide sequence ID" value="NZ_BAAATY010000002.1"/>
</dbReference>
<evidence type="ECO:0000313" key="3">
    <source>
        <dbReference type="Proteomes" id="UP000624709"/>
    </source>
</evidence>
<reference evidence="2 3" key="1">
    <citation type="submission" date="2021-01" db="EMBL/GenBank/DDBJ databases">
        <title>Whole genome shotgun sequence of Actinoplanes palleronii NBRC 14916.</title>
        <authorList>
            <person name="Komaki H."/>
            <person name="Tamura T."/>
        </authorList>
    </citation>
    <scope>NUCLEOTIDE SEQUENCE [LARGE SCALE GENOMIC DNA]</scope>
    <source>
        <strain evidence="2 3">NBRC 14916</strain>
    </source>
</reference>
<keyword evidence="1" id="KW-1133">Transmembrane helix</keyword>
<keyword evidence="3" id="KW-1185">Reference proteome</keyword>
<sequence>MLTSGARHAEPALRLTRRGRLVLLGLFFAMATLASVVLFTAASQA</sequence>
<keyword evidence="1" id="KW-0472">Membrane</keyword>
<comment type="caution">
    <text evidence="2">The sequence shown here is derived from an EMBL/GenBank/DDBJ whole genome shotgun (WGS) entry which is preliminary data.</text>
</comment>